<dbReference type="Pfam" id="PF13499">
    <property type="entry name" value="EF-hand_7"/>
    <property type="match status" value="1"/>
</dbReference>
<feature type="compositionally biased region" description="Acidic residues" evidence="3">
    <location>
        <begin position="451"/>
        <end position="466"/>
    </location>
</feature>
<accession>A0A167JPC8</accession>
<protein>
    <recommendedName>
        <fullName evidence="4">EF-hand domain-containing protein</fullName>
    </recommendedName>
</protein>
<dbReference type="EMBL" id="KV441003">
    <property type="protein sequence ID" value="OAD66429.1"/>
    <property type="molecule type" value="Genomic_DNA"/>
</dbReference>
<dbReference type="RefSeq" id="XP_018284469.1">
    <property type="nucleotide sequence ID" value="XM_018442356.1"/>
</dbReference>
<dbReference type="InParanoid" id="A0A167JPC8"/>
<evidence type="ECO:0000256" key="1">
    <source>
        <dbReference type="ARBA" id="ARBA00022723"/>
    </source>
</evidence>
<evidence type="ECO:0000256" key="3">
    <source>
        <dbReference type="SAM" id="MobiDB-lite"/>
    </source>
</evidence>
<evidence type="ECO:0000256" key="2">
    <source>
        <dbReference type="ARBA" id="ARBA00022837"/>
    </source>
</evidence>
<sequence>MTMSPSANRIHYLDHLYKDLNPDSPSLAPPENNPPQDDIDGQQQQRQHPDNTQSTTIATPLTTTAITDSLCIKPFYFPFGKPISTVQRDLNDKKIFAVVRHLYGIRTFLREEQFVPVTKACGLPRYLNMALFRRMNVQEEPEDGVSFEQFVRGWIMLSYDRYSDESIIFNILKRPGFTWLNPEDFIPVLEDIVYNHPGLQSLADNPMFQERYIETVICRLYYDGRCPGGKMNLNQFRQSKFTMMIKALGPNIDLNNTHDCFSYKHFYVIYCKFWALDTDHNLIISQHDLMKYNQSTLSIWIVHRIMTCGRIAAFDQAYKSNVEVTPVLTYLDYIWFLLSEIDKSTTMAIEYWFRCMDVDGNGVLTKYELAQFWEDQDARQRYYGVGPEDRIQFKDVMCQMNDLIQPKTPNQFRLSDLKRNGYMAERFFDTFLNFDRFQIHESPIAPPNEIEKEDEEDEDEEEEEEERFVLGLPVSESTSDLESDISLPNTPTLTDKDIGAIDWSIFAKQAGPNTNYLTWLNTNTKGNDEKERDVESPWI</sequence>
<name>A0A167JPC8_PHYB8</name>
<dbReference type="STRING" id="763407.A0A167JPC8"/>
<evidence type="ECO:0000313" key="6">
    <source>
        <dbReference type="Proteomes" id="UP000077315"/>
    </source>
</evidence>
<dbReference type="Proteomes" id="UP000077315">
    <property type="component" value="Unassembled WGS sequence"/>
</dbReference>
<feature type="region of interest" description="Disordered" evidence="3">
    <location>
        <begin position="19"/>
        <end position="56"/>
    </location>
</feature>
<gene>
    <name evidence="5" type="ORF">PHYBLDRAFT_70884</name>
</gene>
<organism evidence="5 6">
    <name type="scientific">Phycomyces blakesleeanus (strain ATCC 8743b / DSM 1359 / FGSC 10004 / NBRC 33097 / NRRL 1555)</name>
    <dbReference type="NCBI Taxonomy" id="763407"/>
    <lineage>
        <taxon>Eukaryota</taxon>
        <taxon>Fungi</taxon>
        <taxon>Fungi incertae sedis</taxon>
        <taxon>Mucoromycota</taxon>
        <taxon>Mucoromycotina</taxon>
        <taxon>Mucoromycetes</taxon>
        <taxon>Mucorales</taxon>
        <taxon>Phycomycetaceae</taxon>
        <taxon>Phycomyces</taxon>
    </lineage>
</organism>
<dbReference type="SUPFAM" id="SSF47473">
    <property type="entry name" value="EF-hand"/>
    <property type="match status" value="2"/>
</dbReference>
<dbReference type="OrthoDB" id="5586at2759"/>
<dbReference type="PROSITE" id="PS50222">
    <property type="entry name" value="EF_HAND_2"/>
    <property type="match status" value="1"/>
</dbReference>
<dbReference type="AlphaFoldDB" id="A0A167JPC8"/>
<dbReference type="PANTHER" id="PTHR14095:SF0">
    <property type="entry name" value="MIP22305P"/>
    <property type="match status" value="1"/>
</dbReference>
<dbReference type="GeneID" id="29003262"/>
<keyword evidence="1" id="KW-0479">Metal-binding</keyword>
<dbReference type="Gene3D" id="1.10.238.230">
    <property type="match status" value="1"/>
</dbReference>
<proteinExistence type="predicted"/>
<feature type="compositionally biased region" description="Low complexity" evidence="3">
    <location>
        <begin position="41"/>
        <end position="56"/>
    </location>
</feature>
<dbReference type="GO" id="GO:0019888">
    <property type="term" value="F:protein phosphatase regulator activity"/>
    <property type="evidence" value="ECO:0007669"/>
    <property type="project" value="TreeGrafter"/>
</dbReference>
<dbReference type="VEuPathDB" id="FungiDB:PHYBLDRAFT_70884"/>
<dbReference type="InterPro" id="IPR002048">
    <property type="entry name" value="EF_hand_dom"/>
</dbReference>
<keyword evidence="2" id="KW-0106">Calcium</keyword>
<dbReference type="InterPro" id="IPR018247">
    <property type="entry name" value="EF_Hand_1_Ca_BS"/>
</dbReference>
<dbReference type="InterPro" id="IPR041534">
    <property type="entry name" value="EF-hand_13"/>
</dbReference>
<evidence type="ECO:0000259" key="4">
    <source>
        <dbReference type="PROSITE" id="PS50222"/>
    </source>
</evidence>
<dbReference type="Pfam" id="PF17958">
    <property type="entry name" value="EF-hand_13"/>
    <property type="match status" value="1"/>
</dbReference>
<dbReference type="Gene3D" id="1.10.238.10">
    <property type="entry name" value="EF-hand"/>
    <property type="match status" value="1"/>
</dbReference>
<dbReference type="PROSITE" id="PS00018">
    <property type="entry name" value="EF_HAND_1"/>
    <property type="match status" value="1"/>
</dbReference>
<feature type="domain" description="EF-hand" evidence="4">
    <location>
        <begin position="344"/>
        <end position="379"/>
    </location>
</feature>
<feature type="region of interest" description="Disordered" evidence="3">
    <location>
        <begin position="443"/>
        <end position="469"/>
    </location>
</feature>
<dbReference type="Gene3D" id="1.10.238.220">
    <property type="match status" value="1"/>
</dbReference>
<dbReference type="FunFam" id="1.10.238.10:FF:000025">
    <property type="entry name" value="serine/threonine-protein phosphatase 2A regulatory subunit B'' subunit alpha"/>
    <property type="match status" value="1"/>
</dbReference>
<dbReference type="GO" id="GO:0000159">
    <property type="term" value="C:protein phosphatase type 2A complex"/>
    <property type="evidence" value="ECO:0007669"/>
    <property type="project" value="TreeGrafter"/>
</dbReference>
<dbReference type="InterPro" id="IPR011992">
    <property type="entry name" value="EF-hand-dom_pair"/>
</dbReference>
<reference evidence="6" key="1">
    <citation type="submission" date="2015-06" db="EMBL/GenBank/DDBJ databases">
        <title>Expansion of signal transduction pathways in fungi by whole-genome duplication.</title>
        <authorList>
            <consortium name="DOE Joint Genome Institute"/>
            <person name="Corrochano L.M."/>
            <person name="Kuo A."/>
            <person name="Marcet-Houben M."/>
            <person name="Polaino S."/>
            <person name="Salamov A."/>
            <person name="Villalobos J.M."/>
            <person name="Alvarez M.I."/>
            <person name="Avalos J."/>
            <person name="Benito E.P."/>
            <person name="Benoit I."/>
            <person name="Burger G."/>
            <person name="Camino L.P."/>
            <person name="Canovas D."/>
            <person name="Cerda-Olmedo E."/>
            <person name="Cheng J.-F."/>
            <person name="Dominguez A."/>
            <person name="Elias M."/>
            <person name="Eslava A.P."/>
            <person name="Glaser F."/>
            <person name="Grimwood J."/>
            <person name="Gutierrez G."/>
            <person name="Heitman J."/>
            <person name="Henrissat B."/>
            <person name="Iturriaga E.A."/>
            <person name="Lang B.F."/>
            <person name="Lavin J.L."/>
            <person name="Lee S."/>
            <person name="Li W."/>
            <person name="Lindquist E."/>
            <person name="Lopez-Garcia S."/>
            <person name="Luque E.M."/>
            <person name="Marcos A.T."/>
            <person name="Martin J."/>
            <person name="McCluskey K."/>
            <person name="Medina H.R."/>
            <person name="Miralles-Duran A."/>
            <person name="Miyazaki A."/>
            <person name="Munoz-Torres E."/>
            <person name="Oguiza J.A."/>
            <person name="Ohm R."/>
            <person name="Olmedo M."/>
            <person name="Orejas M."/>
            <person name="Ortiz-Castellanos L."/>
            <person name="Pisabarro A.G."/>
            <person name="Rodriguez-Romero J."/>
            <person name="Ruiz-Herrera J."/>
            <person name="Ruiz-Vazquez R."/>
            <person name="Sanz C."/>
            <person name="Schackwitz W."/>
            <person name="Schmutz J."/>
            <person name="Shahriari M."/>
            <person name="Shelest E."/>
            <person name="Silva-Franco F."/>
            <person name="Soanes D."/>
            <person name="Syed K."/>
            <person name="Tagua V.G."/>
            <person name="Talbot N.J."/>
            <person name="Thon M."/>
            <person name="De vries R.P."/>
            <person name="Wiebenga A."/>
            <person name="Yadav J.S."/>
            <person name="Braun E.L."/>
            <person name="Baker S."/>
            <person name="Garre V."/>
            <person name="Horwitz B."/>
            <person name="Torres-Martinez S."/>
            <person name="Idnurm A."/>
            <person name="Herrera-Estrella A."/>
            <person name="Gabaldon T."/>
            <person name="Grigoriev I.V."/>
        </authorList>
    </citation>
    <scope>NUCLEOTIDE SEQUENCE [LARGE SCALE GENOMIC DNA]</scope>
    <source>
        <strain evidence="6">NRRL 1555(-)</strain>
    </source>
</reference>
<keyword evidence="6" id="KW-1185">Reference proteome</keyword>
<evidence type="ECO:0000313" key="5">
    <source>
        <dbReference type="EMBL" id="OAD66429.1"/>
    </source>
</evidence>
<dbReference type="GO" id="GO:0005509">
    <property type="term" value="F:calcium ion binding"/>
    <property type="evidence" value="ECO:0007669"/>
    <property type="project" value="InterPro"/>
</dbReference>
<dbReference type="PANTHER" id="PTHR14095">
    <property type="entry name" value="PHOSPHATASE 2A REGULATORY SUBUNIT-RELATED"/>
    <property type="match status" value="1"/>
</dbReference>